<dbReference type="Proteomes" id="UP000000674">
    <property type="component" value="Chromosome"/>
</dbReference>
<protein>
    <submittedName>
        <fullName evidence="4">Serine phosphatase</fullName>
    </submittedName>
</protein>
<dbReference type="Gene3D" id="3.60.40.10">
    <property type="entry name" value="PPM-type phosphatase domain"/>
    <property type="match status" value="1"/>
</dbReference>
<keyword evidence="2" id="KW-0472">Membrane</keyword>
<dbReference type="InterPro" id="IPR003660">
    <property type="entry name" value="HAMP_dom"/>
</dbReference>
<dbReference type="Gene3D" id="6.10.340.10">
    <property type="match status" value="1"/>
</dbReference>
<dbReference type="HOGENOM" id="CLU_402073_0_0_2"/>
<evidence type="ECO:0000313" key="4">
    <source>
        <dbReference type="EMBL" id="ABK15111.1"/>
    </source>
</evidence>
<dbReference type="EMBL" id="CP000477">
    <property type="protein sequence ID" value="ABK15111.1"/>
    <property type="molecule type" value="Genomic_DNA"/>
</dbReference>
<reference evidence="4 5" key="1">
    <citation type="submission" date="2006-10" db="EMBL/GenBank/DDBJ databases">
        <title>Complete sequence of Methanosaeta thermophila PT.</title>
        <authorList>
            <consortium name="US DOE Joint Genome Institute"/>
            <person name="Copeland A."/>
            <person name="Lucas S."/>
            <person name="Lapidus A."/>
            <person name="Barry K."/>
            <person name="Detter J.C."/>
            <person name="Glavina del Rio T."/>
            <person name="Hammon N."/>
            <person name="Israni S."/>
            <person name="Pitluck S."/>
            <person name="Chain P."/>
            <person name="Malfatti S."/>
            <person name="Shin M."/>
            <person name="Vergez L."/>
            <person name="Schmutz J."/>
            <person name="Larimer F."/>
            <person name="Land M."/>
            <person name="Hauser L."/>
            <person name="Kyrpides N."/>
            <person name="Kim E."/>
            <person name="Smith K.S."/>
            <person name="Ingram-Smith C."/>
            <person name="Richardson P."/>
        </authorList>
    </citation>
    <scope>NUCLEOTIDE SEQUENCE [LARGE SCALE GENOMIC DNA]</scope>
    <source>
        <strain evidence="5">DSM 6194 / JCM 14653 / NBRC 101360 / PT</strain>
    </source>
</reference>
<dbReference type="Gene3D" id="3.30.450.20">
    <property type="entry name" value="PAS domain"/>
    <property type="match status" value="1"/>
</dbReference>
<feature type="domain" description="HAMP" evidence="3">
    <location>
        <begin position="363"/>
        <end position="404"/>
    </location>
</feature>
<dbReference type="InterPro" id="IPR052016">
    <property type="entry name" value="Bact_Sigma-Reg"/>
</dbReference>
<organism evidence="4 5">
    <name type="scientific">Methanothrix thermoacetophila (strain DSM 6194 / JCM 14653 / NBRC 101360 / PT)</name>
    <name type="common">Methanosaeta thermophila</name>
    <dbReference type="NCBI Taxonomy" id="349307"/>
    <lineage>
        <taxon>Archaea</taxon>
        <taxon>Methanobacteriati</taxon>
        <taxon>Methanobacteriota</taxon>
        <taxon>Stenosarchaea group</taxon>
        <taxon>Methanomicrobia</taxon>
        <taxon>Methanotrichales</taxon>
        <taxon>Methanotrichaceae</taxon>
        <taxon>Methanothrix</taxon>
    </lineage>
</organism>
<evidence type="ECO:0000256" key="1">
    <source>
        <dbReference type="ARBA" id="ARBA00022801"/>
    </source>
</evidence>
<dbReference type="KEGG" id="mtp:Mthe_1335"/>
<dbReference type="RefSeq" id="WP_011696503.1">
    <property type="nucleotide sequence ID" value="NC_008553.1"/>
</dbReference>
<keyword evidence="2" id="KW-1133">Transmembrane helix</keyword>
<gene>
    <name evidence="4" type="ordered locus">Mthe_1335</name>
</gene>
<keyword evidence="5" id="KW-1185">Reference proteome</keyword>
<dbReference type="GO" id="GO:0016020">
    <property type="term" value="C:membrane"/>
    <property type="evidence" value="ECO:0007669"/>
    <property type="project" value="InterPro"/>
</dbReference>
<dbReference type="CDD" id="cd12912">
    <property type="entry name" value="PDC2_MCP_like"/>
    <property type="match status" value="1"/>
</dbReference>
<dbReference type="PANTHER" id="PTHR43156">
    <property type="entry name" value="STAGE II SPORULATION PROTEIN E-RELATED"/>
    <property type="match status" value="1"/>
</dbReference>
<evidence type="ECO:0000256" key="2">
    <source>
        <dbReference type="SAM" id="Phobius"/>
    </source>
</evidence>
<dbReference type="GO" id="GO:0007165">
    <property type="term" value="P:signal transduction"/>
    <property type="evidence" value="ECO:0007669"/>
    <property type="project" value="InterPro"/>
</dbReference>
<dbReference type="GeneID" id="4462141"/>
<dbReference type="InterPro" id="IPR036457">
    <property type="entry name" value="PPM-type-like_dom_sf"/>
</dbReference>
<dbReference type="InterPro" id="IPR001932">
    <property type="entry name" value="PPM-type_phosphatase-like_dom"/>
</dbReference>
<name>A0B8T7_METTP</name>
<dbReference type="PROSITE" id="PS50885">
    <property type="entry name" value="HAMP"/>
    <property type="match status" value="1"/>
</dbReference>
<proteinExistence type="predicted"/>
<dbReference type="OrthoDB" id="110858at2157"/>
<keyword evidence="1" id="KW-0378">Hydrolase</keyword>
<dbReference type="CDD" id="cd18773">
    <property type="entry name" value="PDC1_HK_sensor"/>
    <property type="match status" value="1"/>
</dbReference>
<evidence type="ECO:0000259" key="3">
    <source>
        <dbReference type="PROSITE" id="PS50885"/>
    </source>
</evidence>
<evidence type="ECO:0000313" key="5">
    <source>
        <dbReference type="Proteomes" id="UP000000674"/>
    </source>
</evidence>
<dbReference type="PANTHER" id="PTHR43156:SF2">
    <property type="entry name" value="STAGE II SPORULATION PROTEIN E"/>
    <property type="match status" value="1"/>
</dbReference>
<keyword evidence="2" id="KW-0812">Transmembrane</keyword>
<dbReference type="Pfam" id="PF07228">
    <property type="entry name" value="SpoIIE"/>
    <property type="match status" value="1"/>
</dbReference>
<sequence>MMRPPISSTLIVIMVIAAVVPAAIMGLLFNTEVSRMVGPIQEQLGDINSTAVNYSSGATDQELIVSSKAMQYEEFFRRIAESNQFVADYAASGFSDIDRVADPNSPLSQTLARAIKRNSAIERIYLATADGRIASWPETDGIRNYAINASELRSLGWYNAAQAAGGTVWIPGDEMHMMCATPAYWNITLYCVAASEVSLSDLYSDLSMLRGSGYPFIVNRSGDVVMIPKVRRGDAPWDNLLLSGNLYKSNISALAELGDRISKGKSGSDYLMIDGRGWFVVYSPVKSVGWTVVVAYPSERMMVPLSIVERSANALSQRAVELLRSSTAAMFSKGLLLIIISGVAFGLIGIMIRRQLRRSAGCISDALQRIGGGELERRVPVECDIEGIVQSIESMRQSLRTLLEGAKAESYARGSQECKSSVLKSFDTYLTAGTLPLIEGYDLSIRQISRGSTFHDVLEIQHGKVALCMGRANGEEMESAVLAAIARAVIRALPSQHPDEVIKRANSILAKSSSSPISCFYAVLDHGQGELVYSNAGHAPPFVVSRDGSVDTLCGDGIPMTIRDDLKLGYERRPISKGDVLVIYSEGMIEAQGFDLERLIGVARGSRTKSASEIADDIERAVPKGDGMAVMVMKSV</sequence>
<feature type="transmembrane region" description="Helical" evidence="2">
    <location>
        <begin position="6"/>
        <end position="29"/>
    </location>
</feature>
<dbReference type="GO" id="GO:0016791">
    <property type="term" value="F:phosphatase activity"/>
    <property type="evidence" value="ECO:0007669"/>
    <property type="project" value="TreeGrafter"/>
</dbReference>
<dbReference type="SMART" id="SM00331">
    <property type="entry name" value="PP2C_SIG"/>
    <property type="match status" value="1"/>
</dbReference>
<accession>A0B8T7</accession>
<dbReference type="AlphaFoldDB" id="A0B8T7"/>
<feature type="transmembrane region" description="Helical" evidence="2">
    <location>
        <begin position="334"/>
        <end position="352"/>
    </location>
</feature>